<dbReference type="InterPro" id="IPR009961">
    <property type="entry name" value="DUF1487"/>
</dbReference>
<reference evidence="2" key="2">
    <citation type="submission" date="2018-07" db="EMBL/GenBank/DDBJ databases">
        <authorList>
            <person name="Quirk P.G."/>
            <person name="Krulwich T.A."/>
        </authorList>
    </citation>
    <scope>NUCLEOTIDE SEQUENCE</scope>
</reference>
<dbReference type="SUPFAM" id="SSF53720">
    <property type="entry name" value="ALDH-like"/>
    <property type="match status" value="1"/>
</dbReference>
<dbReference type="EMBL" id="UFQS01000174">
    <property type="protein sequence ID" value="SSX00747.1"/>
    <property type="molecule type" value="Genomic_DNA"/>
</dbReference>
<dbReference type="Gene3D" id="3.40.309.10">
    <property type="entry name" value="Aldehyde Dehydrogenase, Chain A, domain 2"/>
    <property type="match status" value="1"/>
</dbReference>
<accession>A0A336K8K6</accession>
<proteinExistence type="predicted"/>
<organism evidence="1">
    <name type="scientific">Culicoides sonorensis</name>
    <name type="common">Biting midge</name>
    <dbReference type="NCBI Taxonomy" id="179676"/>
    <lineage>
        <taxon>Eukaryota</taxon>
        <taxon>Metazoa</taxon>
        <taxon>Ecdysozoa</taxon>
        <taxon>Arthropoda</taxon>
        <taxon>Hexapoda</taxon>
        <taxon>Insecta</taxon>
        <taxon>Pterygota</taxon>
        <taxon>Neoptera</taxon>
        <taxon>Endopterygota</taxon>
        <taxon>Diptera</taxon>
        <taxon>Nematocera</taxon>
        <taxon>Chironomoidea</taxon>
        <taxon>Ceratopogonidae</taxon>
        <taxon>Ceratopogoninae</taxon>
        <taxon>Culicoides</taxon>
        <taxon>Monoculicoides</taxon>
    </lineage>
</organism>
<dbReference type="EMBL" id="UFQT01000174">
    <property type="protein sequence ID" value="SSX21127.1"/>
    <property type="molecule type" value="Genomic_DNA"/>
</dbReference>
<evidence type="ECO:0000313" key="2">
    <source>
        <dbReference type="EMBL" id="SSX21127.1"/>
    </source>
</evidence>
<dbReference type="InterPro" id="IPR016163">
    <property type="entry name" value="Ald_DH_C"/>
</dbReference>
<dbReference type="PANTHER" id="PTHR21644">
    <property type="entry name" value="AT02555P-RELATED"/>
    <property type="match status" value="1"/>
</dbReference>
<dbReference type="VEuPathDB" id="VectorBase:CSON003902"/>
<name>A0A336K8K6_CULSO</name>
<protein>
    <submittedName>
        <fullName evidence="1">CSON003902 protein</fullName>
    </submittedName>
</protein>
<dbReference type="AlphaFoldDB" id="A0A336K8K6"/>
<dbReference type="InterPro" id="IPR016161">
    <property type="entry name" value="Ald_DH/histidinol_DH"/>
</dbReference>
<evidence type="ECO:0000313" key="1">
    <source>
        <dbReference type="EMBL" id="SSX00747.1"/>
    </source>
</evidence>
<dbReference type="Pfam" id="PF07368">
    <property type="entry name" value="DUF1487"/>
    <property type="match status" value="1"/>
</dbReference>
<dbReference type="GO" id="GO:0016620">
    <property type="term" value="F:oxidoreductase activity, acting on the aldehyde or oxo group of donors, NAD or NADP as acceptor"/>
    <property type="evidence" value="ECO:0007669"/>
    <property type="project" value="InterPro"/>
</dbReference>
<reference evidence="1" key="1">
    <citation type="submission" date="2018-04" db="EMBL/GenBank/DDBJ databases">
        <authorList>
            <person name="Go L.Y."/>
            <person name="Mitchell J.A."/>
        </authorList>
    </citation>
    <scope>NUCLEOTIDE SEQUENCE</scope>
    <source>
        <tissue evidence="1">Whole organism</tissue>
    </source>
</reference>
<gene>
    <name evidence="1" type="primary">CSON003902</name>
</gene>
<dbReference type="PANTHER" id="PTHR21644:SF0">
    <property type="entry name" value="AT02555P-RELATED"/>
    <property type="match status" value="1"/>
</dbReference>
<sequence length="389" mass="44562">MSSLFEKFQKLEIEVEADKKKTPIMKTDNIEKLSYFKFQINESSSKFHSYLLEKRNFIVEEVLKCAYAPKKVIEKELDLALKLIDQSEQAGSNLDVPQTTCHCSSLFLFLIEIYLKCIPKTVVKCYVDPTLNSACKAIIQDFIQKPIEIEPFDSSSACCSNTSFCSVIVTENADIHSAVDEIVNGYKFLRDPWMIKKVYVQENIKEKFLNTLNKRLPQIDPVYASCQDLSTNYMKIITKLQEKRIKLIQASNDDTMKATVAIGIPLNHLNGSLYAPILVLDFFRTIKDVVGLFNKENLKEFISIWSENISETFEYIKLLNVSTIWVNCYGVFNSKCPFVINGRKYDMNKAGREENASGPQSFFSDNFFFSVTSNDNKSVIIRYGQTFAN</sequence>